<proteinExistence type="predicted"/>
<dbReference type="PROSITE" id="PS50043">
    <property type="entry name" value="HTH_LUXR_2"/>
    <property type="match status" value="1"/>
</dbReference>
<evidence type="ECO:0000313" key="5">
    <source>
        <dbReference type="EMBL" id="RWX55826.1"/>
    </source>
</evidence>
<dbReference type="PANTHER" id="PTHR44688:SF25">
    <property type="entry name" value="HTH LUXR-TYPE DOMAIN-CONTAINING PROTEIN"/>
    <property type="match status" value="1"/>
</dbReference>
<dbReference type="GO" id="GO:0003677">
    <property type="term" value="F:DNA binding"/>
    <property type="evidence" value="ECO:0007669"/>
    <property type="project" value="UniProtKB-KW"/>
</dbReference>
<dbReference type="PRINTS" id="PR00038">
    <property type="entry name" value="HTHLUXR"/>
</dbReference>
<organism evidence="5 6">
    <name type="scientific">Photobacterium chitinilyticum</name>
    <dbReference type="NCBI Taxonomy" id="2485123"/>
    <lineage>
        <taxon>Bacteria</taxon>
        <taxon>Pseudomonadati</taxon>
        <taxon>Pseudomonadota</taxon>
        <taxon>Gammaproteobacteria</taxon>
        <taxon>Vibrionales</taxon>
        <taxon>Vibrionaceae</taxon>
        <taxon>Photobacterium</taxon>
    </lineage>
</organism>
<evidence type="ECO:0000256" key="2">
    <source>
        <dbReference type="ARBA" id="ARBA00023125"/>
    </source>
</evidence>
<feature type="domain" description="HTH luxR-type" evidence="4">
    <location>
        <begin position="59"/>
        <end position="124"/>
    </location>
</feature>
<dbReference type="AlphaFoldDB" id="A0A444JRX6"/>
<keyword evidence="6" id="KW-1185">Reference proteome</keyword>
<comment type="caution">
    <text evidence="5">The sequence shown here is derived from an EMBL/GenBank/DDBJ whole genome shotgun (WGS) entry which is preliminary data.</text>
</comment>
<reference evidence="5 6" key="1">
    <citation type="submission" date="2018-11" db="EMBL/GenBank/DDBJ databases">
        <title>Photobacterium sp. BEI247 sp. nov., a marine bacterium isolated from Yongle Blue Hole in the South China Sea.</title>
        <authorList>
            <person name="Wang X."/>
        </authorList>
    </citation>
    <scope>NUCLEOTIDE SEQUENCE [LARGE SCALE GENOMIC DNA]</scope>
    <source>
        <strain evidence="6">BEI247</strain>
    </source>
</reference>
<protein>
    <submittedName>
        <fullName evidence="5">LuxR family transcriptional regulator</fullName>
    </submittedName>
</protein>
<keyword evidence="3" id="KW-0804">Transcription</keyword>
<dbReference type="SMART" id="SM00421">
    <property type="entry name" value="HTH_LUXR"/>
    <property type="match status" value="1"/>
</dbReference>
<dbReference type="OrthoDB" id="9774661at2"/>
<dbReference type="EMBL" id="RJLM01000003">
    <property type="protein sequence ID" value="RWX55826.1"/>
    <property type="molecule type" value="Genomic_DNA"/>
</dbReference>
<gene>
    <name evidence="5" type="ORF">EDI28_10880</name>
</gene>
<dbReference type="SUPFAM" id="SSF46894">
    <property type="entry name" value="C-terminal effector domain of the bipartite response regulators"/>
    <property type="match status" value="1"/>
</dbReference>
<sequence>MPPSFTIPIHNSIGRFSTISFSLKEANDYNQDLFFYAASLAQTIIPYLQDKIDETALKNSIKHQQLTSRETEALMWATEGKSAWEIAKIFDCSERTVSFHLQNACNKLDASNKYQAISKGILSGIIFPNIPF</sequence>
<dbReference type="Proteomes" id="UP000287563">
    <property type="component" value="Unassembled WGS sequence"/>
</dbReference>
<dbReference type="CDD" id="cd06170">
    <property type="entry name" value="LuxR_C_like"/>
    <property type="match status" value="1"/>
</dbReference>
<evidence type="ECO:0000313" key="6">
    <source>
        <dbReference type="Proteomes" id="UP000287563"/>
    </source>
</evidence>
<evidence type="ECO:0000256" key="1">
    <source>
        <dbReference type="ARBA" id="ARBA00023015"/>
    </source>
</evidence>
<dbReference type="GO" id="GO:0006355">
    <property type="term" value="P:regulation of DNA-templated transcription"/>
    <property type="evidence" value="ECO:0007669"/>
    <property type="project" value="InterPro"/>
</dbReference>
<accession>A0A444JRX6</accession>
<evidence type="ECO:0000259" key="4">
    <source>
        <dbReference type="PROSITE" id="PS50043"/>
    </source>
</evidence>
<dbReference type="PROSITE" id="PS00622">
    <property type="entry name" value="HTH_LUXR_1"/>
    <property type="match status" value="1"/>
</dbReference>
<keyword evidence="1" id="KW-0805">Transcription regulation</keyword>
<dbReference type="InterPro" id="IPR036388">
    <property type="entry name" value="WH-like_DNA-bd_sf"/>
</dbReference>
<name>A0A444JRX6_9GAMM</name>
<dbReference type="PANTHER" id="PTHR44688">
    <property type="entry name" value="DNA-BINDING TRANSCRIPTIONAL ACTIVATOR DEVR_DOSR"/>
    <property type="match status" value="1"/>
</dbReference>
<dbReference type="Gene3D" id="1.10.10.10">
    <property type="entry name" value="Winged helix-like DNA-binding domain superfamily/Winged helix DNA-binding domain"/>
    <property type="match status" value="1"/>
</dbReference>
<evidence type="ECO:0000256" key="3">
    <source>
        <dbReference type="ARBA" id="ARBA00023163"/>
    </source>
</evidence>
<dbReference type="RefSeq" id="WP_128783847.1">
    <property type="nucleotide sequence ID" value="NZ_RJLM01000003.1"/>
</dbReference>
<keyword evidence="2" id="KW-0238">DNA-binding</keyword>
<dbReference type="Pfam" id="PF00196">
    <property type="entry name" value="GerE"/>
    <property type="match status" value="1"/>
</dbReference>
<dbReference type="InterPro" id="IPR000792">
    <property type="entry name" value="Tscrpt_reg_LuxR_C"/>
</dbReference>
<dbReference type="InterPro" id="IPR016032">
    <property type="entry name" value="Sig_transdc_resp-reg_C-effctor"/>
</dbReference>